<dbReference type="AlphaFoldDB" id="A0A2Z7BL45"/>
<name>A0A2Z7BL45_9LAMI</name>
<accession>A0A2Z7BL45</accession>
<dbReference type="OrthoDB" id="660555at2759"/>
<keyword evidence="3" id="KW-1185">Reference proteome</keyword>
<evidence type="ECO:0000256" key="1">
    <source>
        <dbReference type="SAM" id="MobiDB-lite"/>
    </source>
</evidence>
<evidence type="ECO:0000313" key="2">
    <source>
        <dbReference type="EMBL" id="KZV35352.1"/>
    </source>
</evidence>
<proteinExistence type="predicted"/>
<sequence length="956" mass="107544">MSLFDFQDVCIAIGSIATRDLPMVVDMIGIYGLKGPYCTLNTTNWFLQALSVIPRGSWGDVARRFTMIRWATSKDYLSAASLLSKPHAAAVLATRRRCAFPRRTCSGHREEEFPSVLISSGLLVQADEGTLLPVVDLIRPALLEFFQNASLPVEGLKDIHEVPKDLIFYARTEFSLTGEQLTTSCKKRELKIEYILLCDIVAKSITVKAGSFDAVTHERFLLMTTIFGGISVNWRRLLFKIFKDMVTPETKQARGYAVHICCLLKNIPDLELGDSEEFPPLKILTAKAVGRYIAINDKIAVDSMEGLVVKKKRTLKGKAAPSKAKLELVSVALDAAPLQTVDPTSADDIHTIMEQVIAEYAQLDTYVGSPVDQKTDEMEQWFNLSYEDFIASDANRRVDTASDTDGEPETVVEKQPVQRSAEKEKDADFGAITAAEVTEIKFGLTVEIHDVQDTDWYYASLPKISAHDKGKKPLESDDVLKGNPASEMVQLICGDVEFLVQLREQVIQDVVYFFHSFSLSQLLDLESVRVIAAKEKLMLNWAETTSLETAVKRRMYIIVKYREMLLRKFLESNRKYFAPGKQWTAMASKIIDLLSAAHFQSLYALLVQEKEHGLIADRPCSSKSLDDSADSSSVVLAQFYSLAKSTCWVRPMVLIDGIWTPLQGNVFWKSSCRLSLFLNRRQLPKRATEDCLAPHCYFIEPDQYWGTAPYLIKTWGWFRVCTDIIRYSMFGCLRPVGSINPCRDIVVKSSVVDILEKCLPEGELVSSDVSTVYCSPSPQSLSSSSNQLHVHLSSHMDEEVFSTTAVGSTPAVSQFSLPPVVSESFNDLRAYMFRIISNQSKESSRLDDSHNEVLEKIKQPENTILDAFYQQNQAFHGLIKDTRQEARNDTDVLSLGLKDVRTQTAILSTDQADARKEAKEQKAIIADMDESIATVDVMKQIWLMDQFRFWEQCIQK</sequence>
<evidence type="ECO:0000313" key="3">
    <source>
        <dbReference type="Proteomes" id="UP000250235"/>
    </source>
</evidence>
<dbReference type="EMBL" id="KV004624">
    <property type="protein sequence ID" value="KZV35352.1"/>
    <property type="molecule type" value="Genomic_DNA"/>
</dbReference>
<dbReference type="Proteomes" id="UP000250235">
    <property type="component" value="Unassembled WGS sequence"/>
</dbReference>
<protein>
    <submittedName>
        <fullName evidence="2">Uncharacterized protein</fullName>
    </submittedName>
</protein>
<organism evidence="2 3">
    <name type="scientific">Dorcoceras hygrometricum</name>
    <dbReference type="NCBI Taxonomy" id="472368"/>
    <lineage>
        <taxon>Eukaryota</taxon>
        <taxon>Viridiplantae</taxon>
        <taxon>Streptophyta</taxon>
        <taxon>Embryophyta</taxon>
        <taxon>Tracheophyta</taxon>
        <taxon>Spermatophyta</taxon>
        <taxon>Magnoliopsida</taxon>
        <taxon>eudicotyledons</taxon>
        <taxon>Gunneridae</taxon>
        <taxon>Pentapetalae</taxon>
        <taxon>asterids</taxon>
        <taxon>lamiids</taxon>
        <taxon>Lamiales</taxon>
        <taxon>Gesneriaceae</taxon>
        <taxon>Didymocarpoideae</taxon>
        <taxon>Trichosporeae</taxon>
        <taxon>Loxocarpinae</taxon>
        <taxon>Dorcoceras</taxon>
    </lineage>
</organism>
<reference evidence="2 3" key="1">
    <citation type="journal article" date="2015" name="Proc. Natl. Acad. Sci. U.S.A.">
        <title>The resurrection genome of Boea hygrometrica: A blueprint for survival of dehydration.</title>
        <authorList>
            <person name="Xiao L."/>
            <person name="Yang G."/>
            <person name="Zhang L."/>
            <person name="Yang X."/>
            <person name="Zhao S."/>
            <person name="Ji Z."/>
            <person name="Zhou Q."/>
            <person name="Hu M."/>
            <person name="Wang Y."/>
            <person name="Chen M."/>
            <person name="Xu Y."/>
            <person name="Jin H."/>
            <person name="Xiao X."/>
            <person name="Hu G."/>
            <person name="Bao F."/>
            <person name="Hu Y."/>
            <person name="Wan P."/>
            <person name="Li L."/>
            <person name="Deng X."/>
            <person name="Kuang T."/>
            <person name="Xiang C."/>
            <person name="Zhu J.K."/>
            <person name="Oliver M.J."/>
            <person name="He Y."/>
        </authorList>
    </citation>
    <scope>NUCLEOTIDE SEQUENCE [LARGE SCALE GENOMIC DNA]</scope>
    <source>
        <strain evidence="3">cv. XS01</strain>
    </source>
</reference>
<feature type="region of interest" description="Disordered" evidence="1">
    <location>
        <begin position="398"/>
        <end position="425"/>
    </location>
</feature>
<gene>
    <name evidence="2" type="ORF">F511_38135</name>
</gene>